<name>A0A1M6RE41_9GAMM</name>
<dbReference type="PROSITE" id="PS51257">
    <property type="entry name" value="PROKAR_LIPOPROTEIN"/>
    <property type="match status" value="1"/>
</dbReference>
<protein>
    <submittedName>
        <fullName evidence="1">Uncharacterized protein</fullName>
    </submittedName>
</protein>
<gene>
    <name evidence="1" type="ORF">SAMN05216369_1448</name>
</gene>
<sequence>MKNIFRSGISLQRYITLCLSVSVLTACGDGTVSSSVDNEQPATYTYSELVNLTSYDVGLYRFGSDGSAKLVRSIDHTGAVDAMFFGEINGITFFSTRTDTNETEKPGQIYLRHLKSRNRAPIEGQK</sequence>
<dbReference type="STRING" id="564117.SAMN05216369_1448"/>
<dbReference type="EMBL" id="FRAQ01000001">
    <property type="protein sequence ID" value="SHK30617.1"/>
    <property type="molecule type" value="Genomic_DNA"/>
</dbReference>
<evidence type="ECO:0000313" key="1">
    <source>
        <dbReference type="EMBL" id="SHK30617.1"/>
    </source>
</evidence>
<evidence type="ECO:0000313" key="2">
    <source>
        <dbReference type="Proteomes" id="UP000184497"/>
    </source>
</evidence>
<dbReference type="Proteomes" id="UP000184497">
    <property type="component" value="Unassembled WGS sequence"/>
</dbReference>
<accession>A0A1M6RE41</accession>
<proteinExistence type="predicted"/>
<keyword evidence="2" id="KW-1185">Reference proteome</keyword>
<dbReference type="AlphaFoldDB" id="A0A1M6RE41"/>
<organism evidence="1 2">
    <name type="scientific">Marinobacter antarcticus</name>
    <dbReference type="NCBI Taxonomy" id="564117"/>
    <lineage>
        <taxon>Bacteria</taxon>
        <taxon>Pseudomonadati</taxon>
        <taxon>Pseudomonadota</taxon>
        <taxon>Gammaproteobacteria</taxon>
        <taxon>Pseudomonadales</taxon>
        <taxon>Marinobacteraceae</taxon>
        <taxon>Marinobacter</taxon>
    </lineage>
</organism>
<reference evidence="2" key="1">
    <citation type="submission" date="2016-11" db="EMBL/GenBank/DDBJ databases">
        <authorList>
            <person name="Varghese N."/>
            <person name="Submissions S."/>
        </authorList>
    </citation>
    <scope>NUCLEOTIDE SEQUENCE [LARGE SCALE GENOMIC DNA]</scope>
    <source>
        <strain evidence="2">CGMCC 1.10835</strain>
    </source>
</reference>